<dbReference type="InterPro" id="IPR012337">
    <property type="entry name" value="RNaseH-like_sf"/>
</dbReference>
<proteinExistence type="predicted"/>
<dbReference type="AlphaFoldDB" id="A0A3S1D2B0"/>
<reference evidence="1" key="1">
    <citation type="submission" date="2018-12" db="EMBL/GenBank/DDBJ databases">
        <authorList>
            <person name="Will S."/>
            <person name="Neumann-Schaal M."/>
            <person name="Henke P."/>
        </authorList>
    </citation>
    <scope>NUCLEOTIDE SEQUENCE</scope>
    <source>
        <strain evidence="1">PCC 7102</strain>
    </source>
</reference>
<evidence type="ECO:0000313" key="2">
    <source>
        <dbReference type="Proteomes" id="UP000271624"/>
    </source>
</evidence>
<dbReference type="SUPFAM" id="SSF53098">
    <property type="entry name" value="Ribonuclease H-like"/>
    <property type="match status" value="1"/>
</dbReference>
<gene>
    <name evidence="1" type="ORF">DSM106972_063050</name>
</gene>
<name>A0A3S1D2B0_9CYAN</name>
<sequence length="214" mass="25248">MINGLIYSGQLSLSAWEPYVHSLAEQAQSFERRWRRFLENKRVRVEKLYLPLAMSALKDWQNHRLYLAIDTTVLWNRFCMIHISVVCCGRAIPLLWRVLEHGSATVAFNEYEPMLRKARWLLRHHPDVMMLADRGFANHDFLSWLQASNWYYCIRITCDTKLHGIRRHIIEASSIYPQKGEAAFYRNVGLWQDVYSLILWSGKVTYSPKVSSKK</sequence>
<dbReference type="Proteomes" id="UP000271624">
    <property type="component" value="Unassembled WGS sequence"/>
</dbReference>
<dbReference type="EMBL" id="RSCL01000017">
    <property type="protein sequence ID" value="RUT02230.1"/>
    <property type="molecule type" value="Genomic_DNA"/>
</dbReference>
<comment type="caution">
    <text evidence="1">The sequence shown here is derived from an EMBL/GenBank/DDBJ whole genome shotgun (WGS) entry which is preliminary data.</text>
</comment>
<organism evidence="1 2">
    <name type="scientific">Dulcicalothrix desertica PCC 7102</name>
    <dbReference type="NCBI Taxonomy" id="232991"/>
    <lineage>
        <taxon>Bacteria</taxon>
        <taxon>Bacillati</taxon>
        <taxon>Cyanobacteriota</taxon>
        <taxon>Cyanophyceae</taxon>
        <taxon>Nostocales</taxon>
        <taxon>Calotrichaceae</taxon>
        <taxon>Dulcicalothrix</taxon>
    </lineage>
</organism>
<evidence type="ECO:0000313" key="1">
    <source>
        <dbReference type="EMBL" id="RUT02230.1"/>
    </source>
</evidence>
<accession>A0A3S1D2B0</accession>
<keyword evidence="2" id="KW-1185">Reference proteome</keyword>
<protein>
    <submittedName>
        <fullName evidence="1">Uncharacterized protein</fullName>
    </submittedName>
</protein>
<reference evidence="1" key="2">
    <citation type="journal article" date="2019" name="Genome Biol. Evol.">
        <title>Day and night: Metabolic profiles and evolutionary relationships of six axenic non-marine cyanobacteria.</title>
        <authorList>
            <person name="Will S.E."/>
            <person name="Henke P."/>
            <person name="Boedeker C."/>
            <person name="Huang S."/>
            <person name="Brinkmann H."/>
            <person name="Rohde M."/>
            <person name="Jarek M."/>
            <person name="Friedl T."/>
            <person name="Seufert S."/>
            <person name="Schumacher M."/>
            <person name="Overmann J."/>
            <person name="Neumann-Schaal M."/>
            <person name="Petersen J."/>
        </authorList>
    </citation>
    <scope>NUCLEOTIDE SEQUENCE [LARGE SCALE GENOMIC DNA]</scope>
    <source>
        <strain evidence="1">PCC 7102</strain>
    </source>
</reference>